<reference evidence="1" key="1">
    <citation type="submission" date="2022-02" db="EMBL/GenBank/DDBJ databases">
        <title>Plant Genome Project.</title>
        <authorList>
            <person name="Zhang R.-G."/>
        </authorList>
    </citation>
    <scope>NUCLEOTIDE SEQUENCE</scope>
    <source>
        <strain evidence="1">AT1</strain>
    </source>
</reference>
<accession>A0ACC0NNR9</accession>
<dbReference type="Proteomes" id="UP001062846">
    <property type="component" value="Chromosome 5"/>
</dbReference>
<name>A0ACC0NNR9_RHOML</name>
<dbReference type="EMBL" id="CM046392">
    <property type="protein sequence ID" value="KAI8554930.1"/>
    <property type="molecule type" value="Genomic_DNA"/>
</dbReference>
<keyword evidence="2" id="KW-1185">Reference proteome</keyword>
<evidence type="ECO:0000313" key="1">
    <source>
        <dbReference type="EMBL" id="KAI8554930.1"/>
    </source>
</evidence>
<organism evidence="1 2">
    <name type="scientific">Rhododendron molle</name>
    <name type="common">Chinese azalea</name>
    <name type="synonym">Azalea mollis</name>
    <dbReference type="NCBI Taxonomy" id="49168"/>
    <lineage>
        <taxon>Eukaryota</taxon>
        <taxon>Viridiplantae</taxon>
        <taxon>Streptophyta</taxon>
        <taxon>Embryophyta</taxon>
        <taxon>Tracheophyta</taxon>
        <taxon>Spermatophyta</taxon>
        <taxon>Magnoliopsida</taxon>
        <taxon>eudicotyledons</taxon>
        <taxon>Gunneridae</taxon>
        <taxon>Pentapetalae</taxon>
        <taxon>asterids</taxon>
        <taxon>Ericales</taxon>
        <taxon>Ericaceae</taxon>
        <taxon>Ericoideae</taxon>
        <taxon>Rhodoreae</taxon>
        <taxon>Rhododendron</taxon>
    </lineage>
</organism>
<proteinExistence type="predicted"/>
<comment type="caution">
    <text evidence="1">The sequence shown here is derived from an EMBL/GenBank/DDBJ whole genome shotgun (WGS) entry which is preliminary data.</text>
</comment>
<gene>
    <name evidence="1" type="ORF">RHMOL_Rhmol05G0134300</name>
</gene>
<sequence length="102" mass="11735">MSGRSASPRGNINKAYFPRRSDLTTSFPPKPHLIETHSVKEEFGRSVWVYHENPNPVNMNNDYQRSVSLRASRRAERNNQRQQNEGVDPLHPQNILLLAQSP</sequence>
<protein>
    <submittedName>
        <fullName evidence="1">Uncharacterized protein</fullName>
    </submittedName>
</protein>
<evidence type="ECO:0000313" key="2">
    <source>
        <dbReference type="Proteomes" id="UP001062846"/>
    </source>
</evidence>